<dbReference type="PROSITE" id="PS50011">
    <property type="entry name" value="PROTEIN_KINASE_DOM"/>
    <property type="match status" value="1"/>
</dbReference>
<dbReference type="Gene3D" id="1.10.510.10">
    <property type="entry name" value="Transferase(Phosphotransferase) domain 1"/>
    <property type="match status" value="1"/>
</dbReference>
<keyword evidence="1 7" id="KW-0723">Serine/threonine-protein kinase</keyword>
<evidence type="ECO:0000256" key="7">
    <source>
        <dbReference type="RuleBase" id="RU000304"/>
    </source>
</evidence>
<dbReference type="GO" id="GO:0004674">
    <property type="term" value="F:protein serine/threonine kinase activity"/>
    <property type="evidence" value="ECO:0007669"/>
    <property type="project" value="UniProtKB-KW"/>
</dbReference>
<dbReference type="PANTHER" id="PTHR24345">
    <property type="entry name" value="SERINE/THREONINE-PROTEIN KINASE PLK"/>
    <property type="match status" value="1"/>
</dbReference>
<dbReference type="GO" id="GO:0005524">
    <property type="term" value="F:ATP binding"/>
    <property type="evidence" value="ECO:0007669"/>
    <property type="project" value="UniProtKB-UniRule"/>
</dbReference>
<evidence type="ECO:0000256" key="6">
    <source>
        <dbReference type="PROSITE-ProRule" id="PRU10141"/>
    </source>
</evidence>
<dbReference type="EMBL" id="ML978121">
    <property type="protein sequence ID" value="KAF2104648.1"/>
    <property type="molecule type" value="Genomic_DNA"/>
</dbReference>
<evidence type="ECO:0000256" key="2">
    <source>
        <dbReference type="ARBA" id="ARBA00022679"/>
    </source>
</evidence>
<name>A0A9P4ISN9_9PEZI</name>
<dbReference type="Proteomes" id="UP000799772">
    <property type="component" value="Unassembled WGS sequence"/>
</dbReference>
<dbReference type="CDD" id="cd13994">
    <property type="entry name" value="STKc_HAL4_like"/>
    <property type="match status" value="1"/>
</dbReference>
<keyword evidence="3 6" id="KW-0547">Nucleotide-binding</keyword>
<keyword evidence="5 6" id="KW-0067">ATP-binding</keyword>
<organism evidence="10 11">
    <name type="scientific">Rhizodiscina lignyota</name>
    <dbReference type="NCBI Taxonomy" id="1504668"/>
    <lineage>
        <taxon>Eukaryota</taxon>
        <taxon>Fungi</taxon>
        <taxon>Dikarya</taxon>
        <taxon>Ascomycota</taxon>
        <taxon>Pezizomycotina</taxon>
        <taxon>Dothideomycetes</taxon>
        <taxon>Pleosporomycetidae</taxon>
        <taxon>Aulographales</taxon>
        <taxon>Rhizodiscinaceae</taxon>
        <taxon>Rhizodiscina</taxon>
    </lineage>
</organism>
<dbReference type="SUPFAM" id="SSF56112">
    <property type="entry name" value="Protein kinase-like (PK-like)"/>
    <property type="match status" value="1"/>
</dbReference>
<evidence type="ECO:0000313" key="10">
    <source>
        <dbReference type="EMBL" id="KAF2104648.1"/>
    </source>
</evidence>
<comment type="similarity">
    <text evidence="7">Belongs to the protein kinase superfamily.</text>
</comment>
<dbReference type="AlphaFoldDB" id="A0A9P4ISN9"/>
<dbReference type="OrthoDB" id="4062651at2759"/>
<dbReference type="GO" id="GO:0005634">
    <property type="term" value="C:nucleus"/>
    <property type="evidence" value="ECO:0007669"/>
    <property type="project" value="TreeGrafter"/>
</dbReference>
<evidence type="ECO:0000256" key="3">
    <source>
        <dbReference type="ARBA" id="ARBA00022741"/>
    </source>
</evidence>
<feature type="domain" description="Protein kinase" evidence="9">
    <location>
        <begin position="107"/>
        <end position="412"/>
    </location>
</feature>
<dbReference type="InterPro" id="IPR017441">
    <property type="entry name" value="Protein_kinase_ATP_BS"/>
</dbReference>
<proteinExistence type="inferred from homology"/>
<feature type="compositionally biased region" description="Polar residues" evidence="8">
    <location>
        <begin position="9"/>
        <end position="21"/>
    </location>
</feature>
<feature type="region of interest" description="Disordered" evidence="8">
    <location>
        <begin position="1"/>
        <end position="61"/>
    </location>
</feature>
<dbReference type="InterPro" id="IPR000719">
    <property type="entry name" value="Prot_kinase_dom"/>
</dbReference>
<keyword evidence="11" id="KW-1185">Reference proteome</keyword>
<dbReference type="Pfam" id="PF00069">
    <property type="entry name" value="Pkinase"/>
    <property type="match status" value="1"/>
</dbReference>
<evidence type="ECO:0000313" key="11">
    <source>
        <dbReference type="Proteomes" id="UP000799772"/>
    </source>
</evidence>
<comment type="caution">
    <text evidence="10">The sequence shown here is derived from an EMBL/GenBank/DDBJ whole genome shotgun (WGS) entry which is preliminary data.</text>
</comment>
<dbReference type="PROSITE" id="PS00107">
    <property type="entry name" value="PROTEIN_KINASE_ATP"/>
    <property type="match status" value="1"/>
</dbReference>
<sequence length="477" mass="53533">MGQPRYGITWQTPQSGTSQRRPSPETIRKRSASTDQIPKINIRKPNEHDSGDSEGQPMPVQLFPTFSKHANEGAGLKARRLSTSLPDEFWVDYCELNNEFKASKLFSKRGKTIGKGATAEVTIMARKDAKDCIVAVKEFRGKEKDEAESDYVKKVKSEYTIAKSLHHPNIVETIRLCTHAGRWNHVMEYCAYGDLFALVEKGYFKPYSGHYKYEDKICLWKQVLRGVDYLHSHGIAHRDIKLENLLMTQDGYIKITDFGVSEVFCGEHPGLRAAGGECGKNMGDVRKCQPGICGSLPYIAPEVLAKNGEYDPRPLDVWSCAIVYITMHFGGPPWHAAKPDQDNFKRFIEGWDKWKTNHPDGEVVNEEGGWPKCGPLFAVIDPPSLRRLLLKMLNPEPEKRITIRDVLTKTFIKGIQCCTPDSLEGDGSCCGQVDATKKGVKASVKAGVLPKHDHLPPKEHKTPGVLRHRFDMGDGWS</sequence>
<accession>A0A9P4ISN9</accession>
<evidence type="ECO:0000259" key="9">
    <source>
        <dbReference type="PROSITE" id="PS50011"/>
    </source>
</evidence>
<evidence type="ECO:0000256" key="5">
    <source>
        <dbReference type="ARBA" id="ARBA00022840"/>
    </source>
</evidence>
<dbReference type="PANTHER" id="PTHR24345:SF91">
    <property type="entry name" value="SERINE_THREONINE-PROTEIN KINASE PLK4"/>
    <property type="match status" value="1"/>
</dbReference>
<evidence type="ECO:0000256" key="8">
    <source>
        <dbReference type="SAM" id="MobiDB-lite"/>
    </source>
</evidence>
<keyword evidence="4" id="KW-0418">Kinase</keyword>
<evidence type="ECO:0000256" key="1">
    <source>
        <dbReference type="ARBA" id="ARBA00022527"/>
    </source>
</evidence>
<dbReference type="SMART" id="SM00220">
    <property type="entry name" value="S_TKc"/>
    <property type="match status" value="1"/>
</dbReference>
<evidence type="ECO:0000256" key="4">
    <source>
        <dbReference type="ARBA" id="ARBA00022777"/>
    </source>
</evidence>
<keyword evidence="2" id="KW-0808">Transferase</keyword>
<dbReference type="InterPro" id="IPR011009">
    <property type="entry name" value="Kinase-like_dom_sf"/>
</dbReference>
<protein>
    <submittedName>
        <fullName evidence="10">Pkinase-domain-containing protein</fullName>
    </submittedName>
</protein>
<dbReference type="PROSITE" id="PS00108">
    <property type="entry name" value="PROTEIN_KINASE_ST"/>
    <property type="match status" value="1"/>
</dbReference>
<gene>
    <name evidence="10" type="ORF">NA57DRAFT_31015</name>
</gene>
<feature type="binding site" evidence="6">
    <location>
        <position position="137"/>
    </location>
    <ligand>
        <name>ATP</name>
        <dbReference type="ChEBI" id="CHEBI:30616"/>
    </ligand>
</feature>
<reference evidence="10" key="1">
    <citation type="journal article" date="2020" name="Stud. Mycol.">
        <title>101 Dothideomycetes genomes: a test case for predicting lifestyles and emergence of pathogens.</title>
        <authorList>
            <person name="Haridas S."/>
            <person name="Albert R."/>
            <person name="Binder M."/>
            <person name="Bloem J."/>
            <person name="Labutti K."/>
            <person name="Salamov A."/>
            <person name="Andreopoulos B."/>
            <person name="Baker S."/>
            <person name="Barry K."/>
            <person name="Bills G."/>
            <person name="Bluhm B."/>
            <person name="Cannon C."/>
            <person name="Castanera R."/>
            <person name="Culley D."/>
            <person name="Daum C."/>
            <person name="Ezra D."/>
            <person name="Gonzalez J."/>
            <person name="Henrissat B."/>
            <person name="Kuo A."/>
            <person name="Liang C."/>
            <person name="Lipzen A."/>
            <person name="Lutzoni F."/>
            <person name="Magnuson J."/>
            <person name="Mondo S."/>
            <person name="Nolan M."/>
            <person name="Ohm R."/>
            <person name="Pangilinan J."/>
            <person name="Park H.-J."/>
            <person name="Ramirez L."/>
            <person name="Alfaro M."/>
            <person name="Sun H."/>
            <person name="Tritt A."/>
            <person name="Yoshinaga Y."/>
            <person name="Zwiers L.-H."/>
            <person name="Turgeon B."/>
            <person name="Goodwin S."/>
            <person name="Spatafora J."/>
            <person name="Crous P."/>
            <person name="Grigoriev I."/>
        </authorList>
    </citation>
    <scope>NUCLEOTIDE SEQUENCE</scope>
    <source>
        <strain evidence="10">CBS 133067</strain>
    </source>
</reference>
<dbReference type="InterPro" id="IPR008271">
    <property type="entry name" value="Ser/Thr_kinase_AS"/>
</dbReference>